<name>A0ACA9KBN2_9GLOM</name>
<dbReference type="Proteomes" id="UP000789525">
    <property type="component" value="Unassembled WGS sequence"/>
</dbReference>
<sequence>MTSMETSVQSGLIPSVTNEHEETSVTAQQEAIIKETISKEETVVEKHITTIYAEKTKKRYSQQQFLSLPDEGIEIYLNF</sequence>
<comment type="caution">
    <text evidence="1">The sequence shown here is derived from an EMBL/GenBank/DDBJ whole genome shotgun (WGS) entry which is preliminary data.</text>
</comment>
<evidence type="ECO:0000313" key="2">
    <source>
        <dbReference type="Proteomes" id="UP000789525"/>
    </source>
</evidence>
<keyword evidence="2" id="KW-1185">Reference proteome</keyword>
<gene>
    <name evidence="1" type="ORF">ACOLOM_LOCUS1269</name>
</gene>
<dbReference type="EMBL" id="CAJVPT010001496">
    <property type="protein sequence ID" value="CAG8463431.1"/>
    <property type="molecule type" value="Genomic_DNA"/>
</dbReference>
<reference evidence="1" key="1">
    <citation type="submission" date="2021-06" db="EMBL/GenBank/DDBJ databases">
        <authorList>
            <person name="Kallberg Y."/>
            <person name="Tangrot J."/>
            <person name="Rosling A."/>
        </authorList>
    </citation>
    <scope>NUCLEOTIDE SEQUENCE</scope>
    <source>
        <strain evidence="1">CL356</strain>
    </source>
</reference>
<protein>
    <submittedName>
        <fullName evidence="1">12772_t:CDS:1</fullName>
    </submittedName>
</protein>
<evidence type="ECO:0000313" key="1">
    <source>
        <dbReference type="EMBL" id="CAG8463431.1"/>
    </source>
</evidence>
<accession>A0ACA9KBN2</accession>
<organism evidence="1 2">
    <name type="scientific">Acaulospora colombiana</name>
    <dbReference type="NCBI Taxonomy" id="27376"/>
    <lineage>
        <taxon>Eukaryota</taxon>
        <taxon>Fungi</taxon>
        <taxon>Fungi incertae sedis</taxon>
        <taxon>Mucoromycota</taxon>
        <taxon>Glomeromycotina</taxon>
        <taxon>Glomeromycetes</taxon>
        <taxon>Diversisporales</taxon>
        <taxon>Acaulosporaceae</taxon>
        <taxon>Acaulospora</taxon>
    </lineage>
</organism>
<proteinExistence type="predicted"/>